<keyword evidence="1" id="KW-0732">Signal</keyword>
<evidence type="ECO:0000313" key="3">
    <source>
        <dbReference type="EMBL" id="MFC1572008.1"/>
    </source>
</evidence>
<dbReference type="Pfam" id="PF00128">
    <property type="entry name" value="Alpha-amylase"/>
    <property type="match status" value="2"/>
</dbReference>
<dbReference type="InterPro" id="IPR014756">
    <property type="entry name" value="Ig_E-set"/>
</dbReference>
<keyword evidence="4" id="KW-1185">Reference proteome</keyword>
<feature type="chain" id="PRO_5045572967" evidence="1">
    <location>
        <begin position="23"/>
        <end position="751"/>
    </location>
</feature>
<keyword evidence="3" id="KW-0378">Hydrolase</keyword>
<dbReference type="PROSITE" id="PS51257">
    <property type="entry name" value="PROKAR_LIPOPROTEIN"/>
    <property type="match status" value="1"/>
</dbReference>
<evidence type="ECO:0000256" key="1">
    <source>
        <dbReference type="SAM" id="SignalP"/>
    </source>
</evidence>
<feature type="signal peptide" evidence="1">
    <location>
        <begin position="1"/>
        <end position="22"/>
    </location>
</feature>
<gene>
    <name evidence="3" type="ORF">ACFL6M_00255</name>
</gene>
<dbReference type="Gene3D" id="3.20.20.80">
    <property type="entry name" value="Glycosidases"/>
    <property type="match status" value="1"/>
</dbReference>
<protein>
    <submittedName>
        <fullName evidence="3">Alpha-amylase family glycosyl hydrolase</fullName>
    </submittedName>
</protein>
<reference evidence="3 4" key="1">
    <citation type="submission" date="2024-09" db="EMBL/GenBank/DDBJ databases">
        <authorList>
            <person name="D'Angelo T."/>
        </authorList>
    </citation>
    <scope>NUCLEOTIDE SEQUENCE [LARGE SCALE GENOMIC DNA]</scope>
    <source>
        <strain evidence="3">SAG AM-320-E07</strain>
    </source>
</reference>
<dbReference type="SUPFAM" id="SSF81296">
    <property type="entry name" value="E set domains"/>
    <property type="match status" value="1"/>
</dbReference>
<dbReference type="InterPro" id="IPR013783">
    <property type="entry name" value="Ig-like_fold"/>
</dbReference>
<dbReference type="InterPro" id="IPR006047">
    <property type="entry name" value="GH13_cat_dom"/>
</dbReference>
<proteinExistence type="predicted"/>
<dbReference type="PANTHER" id="PTHR10357:SF179">
    <property type="entry name" value="NEUTRAL AND BASIC AMINO ACID TRANSPORT PROTEIN RBAT"/>
    <property type="match status" value="1"/>
</dbReference>
<dbReference type="PANTHER" id="PTHR10357">
    <property type="entry name" value="ALPHA-AMYLASE FAMILY MEMBER"/>
    <property type="match status" value="1"/>
</dbReference>
<sequence>MNCRRWLAWMPALLLISLSACDEDSTIPIQGEADVTATLTLTDPYGGAPEAGDSLVARLAVANSGNGKACAISLTLPLIERFDLLSTSLSTSASMSIDSTIRVSSFDLAEGDSVTLSASFGIPPFVPDGWPVSMQAELVIDDDCAASTDSAHLVSDNPATTAVDDATSIEIPNEGMDFTLLAPGVQEVYLAGEFNGWVATDPDYLMYLDASGREWSLTLPLQGRQSYKFVLSGTLTGYPAWITDPRATHLDPDGFGGYNALAGLSLPNPVSPLPGGIEPSTLVIYELFTDDFSDAGDFEALMTGIDGGLQNLVDLGVNAIELLPVTTAPPGFNWGYTPAMYFAVDPDYGTPEEMAALVEKAHSNGIAVILDMVFNHVANDSPLPVIDQHGTSETFINYDQGTVFGMLQTNWFSEDMRGFFLDAALFWIEQYGIDGFRMDLVDHRDYAGYRWWRDEIKARHPEFFIIGEDFNYPPSSCVGVAGMDAQWGGQHTDSWGGNANNFQHIVMALLKEGPYDGRAWQSVGSFETDDNPMWALANVLESTAGFPSFHNEVKYIVSHDEHRVVWEVDNLGSPGASAIGGVQKAKLGAATLLTTVGIPMLYMGEEIGEDGYVPQHPAPNEVDWLGGNADVRTYYQNLIHLRLNHPSLATGNIAFFCPLWEEGQGTCQANKTICYWRDASGTAINADIVVVLNFDHADHGFAIPFPVSGTWYDYDPESGIASEVDVAQDTLQVTLAASTAYIYLKDTTYIR</sequence>
<name>A0ABV6YI51_UNCEI</name>
<accession>A0ABV6YI51</accession>
<comment type="caution">
    <text evidence="3">The sequence shown here is derived from an EMBL/GenBank/DDBJ whole genome shotgun (WGS) entry which is preliminary data.</text>
</comment>
<dbReference type="EMBL" id="JBHPKH010000001">
    <property type="protein sequence ID" value="MFC1572008.1"/>
    <property type="molecule type" value="Genomic_DNA"/>
</dbReference>
<dbReference type="Gene3D" id="2.60.40.10">
    <property type="entry name" value="Immunoglobulins"/>
    <property type="match status" value="1"/>
</dbReference>
<feature type="domain" description="Glycosyl hydrolase family 13 catalytic" evidence="2">
    <location>
        <begin position="286"/>
        <end position="642"/>
    </location>
</feature>
<evidence type="ECO:0000259" key="2">
    <source>
        <dbReference type="SMART" id="SM00642"/>
    </source>
</evidence>
<dbReference type="SMART" id="SM00642">
    <property type="entry name" value="Aamy"/>
    <property type="match status" value="1"/>
</dbReference>
<evidence type="ECO:0000313" key="4">
    <source>
        <dbReference type="Proteomes" id="UP001593833"/>
    </source>
</evidence>
<dbReference type="GO" id="GO:0016787">
    <property type="term" value="F:hydrolase activity"/>
    <property type="evidence" value="ECO:0007669"/>
    <property type="project" value="UniProtKB-KW"/>
</dbReference>
<dbReference type="InterPro" id="IPR017853">
    <property type="entry name" value="GH"/>
</dbReference>
<organism evidence="3 4">
    <name type="scientific">Eiseniibacteriota bacterium</name>
    <dbReference type="NCBI Taxonomy" id="2212470"/>
    <lineage>
        <taxon>Bacteria</taxon>
        <taxon>Candidatus Eiseniibacteriota</taxon>
    </lineage>
</organism>
<dbReference type="Proteomes" id="UP001593833">
    <property type="component" value="Unassembled WGS sequence"/>
</dbReference>
<dbReference type="SUPFAM" id="SSF51445">
    <property type="entry name" value="(Trans)glycosidases"/>
    <property type="match status" value="1"/>
</dbReference>